<dbReference type="Proteomes" id="UP000823749">
    <property type="component" value="Chromosome 12"/>
</dbReference>
<keyword evidence="8" id="KW-1185">Reference proteome</keyword>
<evidence type="ECO:0000256" key="4">
    <source>
        <dbReference type="ARBA" id="ARBA00022525"/>
    </source>
</evidence>
<feature type="signal peptide" evidence="6">
    <location>
        <begin position="1"/>
        <end position="22"/>
    </location>
</feature>
<dbReference type="PANTHER" id="PTHR31232:SF156">
    <property type="entry name" value="PLANT SELF-INCOMPATIBILITY PROTEIN S1 FAMILY-RELATED"/>
    <property type="match status" value="1"/>
</dbReference>
<evidence type="ECO:0000313" key="7">
    <source>
        <dbReference type="EMBL" id="KAG5520751.1"/>
    </source>
</evidence>
<keyword evidence="4 6" id="KW-0964">Secreted</keyword>
<dbReference type="GO" id="GO:0005576">
    <property type="term" value="C:extracellular region"/>
    <property type="evidence" value="ECO:0007669"/>
    <property type="project" value="UniProtKB-SubCell"/>
</dbReference>
<keyword evidence="3 6" id="KW-0713">Self-incompatibility</keyword>
<accession>A0AAV6HWI8</accession>
<evidence type="ECO:0000256" key="2">
    <source>
        <dbReference type="ARBA" id="ARBA00005581"/>
    </source>
</evidence>
<dbReference type="EMBL" id="JACTNZ010000012">
    <property type="protein sequence ID" value="KAG5520751.1"/>
    <property type="molecule type" value="Genomic_DNA"/>
</dbReference>
<dbReference type="InterPro" id="IPR010264">
    <property type="entry name" value="Self-incomp_S1"/>
</dbReference>
<evidence type="ECO:0000313" key="8">
    <source>
        <dbReference type="Proteomes" id="UP000823749"/>
    </source>
</evidence>
<evidence type="ECO:0000256" key="5">
    <source>
        <dbReference type="ARBA" id="ARBA00022729"/>
    </source>
</evidence>
<comment type="similarity">
    <text evidence="2 6">Belongs to the plant self-incompatibility (S1) protein family.</text>
</comment>
<keyword evidence="5 6" id="KW-0732">Signal</keyword>
<evidence type="ECO:0000256" key="6">
    <source>
        <dbReference type="RuleBase" id="RU367044"/>
    </source>
</evidence>
<dbReference type="GO" id="GO:0060320">
    <property type="term" value="P:rejection of self pollen"/>
    <property type="evidence" value="ECO:0007669"/>
    <property type="project" value="UniProtKB-KW"/>
</dbReference>
<sequence>MGHCFVSFLMINLTLILQLACAQPTQLSDVGVHIISGVPNNPTPLWARCQSKDDDLGMQRINNGQSFSWKFTTNVWGSTLFLCHFYWGSHNTTIFDACLQCQNR</sequence>
<comment type="subcellular location">
    <subcellularLocation>
        <location evidence="1 6">Secreted</location>
    </subcellularLocation>
</comment>
<feature type="chain" id="PRO_5043085331" description="S-protein homolog" evidence="6">
    <location>
        <begin position="23"/>
        <end position="104"/>
    </location>
</feature>
<name>A0AAV6HWI8_9ERIC</name>
<reference evidence="7" key="1">
    <citation type="submission" date="2020-08" db="EMBL/GenBank/DDBJ databases">
        <title>Plant Genome Project.</title>
        <authorList>
            <person name="Zhang R.-G."/>
        </authorList>
    </citation>
    <scope>NUCLEOTIDE SEQUENCE</scope>
    <source>
        <strain evidence="7">WSP0</strain>
        <tissue evidence="7">Leaf</tissue>
    </source>
</reference>
<evidence type="ECO:0000256" key="3">
    <source>
        <dbReference type="ARBA" id="ARBA00022471"/>
    </source>
</evidence>
<comment type="caution">
    <text evidence="7">The sequence shown here is derived from an EMBL/GenBank/DDBJ whole genome shotgun (WGS) entry which is preliminary data.</text>
</comment>
<dbReference type="AlphaFoldDB" id="A0AAV6HWI8"/>
<dbReference type="PANTHER" id="PTHR31232">
    <property type="match status" value="1"/>
</dbReference>
<evidence type="ECO:0000256" key="1">
    <source>
        <dbReference type="ARBA" id="ARBA00004613"/>
    </source>
</evidence>
<gene>
    <name evidence="7" type="ORF">RHGRI_033362</name>
</gene>
<dbReference type="Pfam" id="PF05938">
    <property type="entry name" value="Self-incomp_S1"/>
    <property type="match status" value="1"/>
</dbReference>
<organism evidence="7 8">
    <name type="scientific">Rhododendron griersonianum</name>
    <dbReference type="NCBI Taxonomy" id="479676"/>
    <lineage>
        <taxon>Eukaryota</taxon>
        <taxon>Viridiplantae</taxon>
        <taxon>Streptophyta</taxon>
        <taxon>Embryophyta</taxon>
        <taxon>Tracheophyta</taxon>
        <taxon>Spermatophyta</taxon>
        <taxon>Magnoliopsida</taxon>
        <taxon>eudicotyledons</taxon>
        <taxon>Gunneridae</taxon>
        <taxon>Pentapetalae</taxon>
        <taxon>asterids</taxon>
        <taxon>Ericales</taxon>
        <taxon>Ericaceae</taxon>
        <taxon>Ericoideae</taxon>
        <taxon>Rhodoreae</taxon>
        <taxon>Rhododendron</taxon>
    </lineage>
</organism>
<proteinExistence type="inferred from homology"/>
<protein>
    <recommendedName>
        <fullName evidence="6">S-protein homolog</fullName>
    </recommendedName>
</protein>